<reference evidence="2 3" key="1">
    <citation type="journal article" date="2019" name="Sci. Rep.">
        <title>Orb-weaving spider Araneus ventricosus genome elucidates the spidroin gene catalogue.</title>
        <authorList>
            <person name="Kono N."/>
            <person name="Nakamura H."/>
            <person name="Ohtoshi R."/>
            <person name="Moran D.A.P."/>
            <person name="Shinohara A."/>
            <person name="Yoshida Y."/>
            <person name="Fujiwara M."/>
            <person name="Mori M."/>
            <person name="Tomita M."/>
            <person name="Arakawa K."/>
        </authorList>
    </citation>
    <scope>NUCLEOTIDE SEQUENCE [LARGE SCALE GENOMIC DNA]</scope>
</reference>
<accession>A0A4Y2ANP0</accession>
<dbReference type="OrthoDB" id="6418377at2759"/>
<evidence type="ECO:0000313" key="3">
    <source>
        <dbReference type="Proteomes" id="UP000499080"/>
    </source>
</evidence>
<sequence length="101" mass="11401">MIRLSVLVTLCLFPTAHSFPQGAPAEACESLLPRHYGTEPKDAEQSPFSFLASSSHYHYRMDGIQGNHFHSSRKGILKISILLALEWIIEIASFWSPQEMK</sequence>
<dbReference type="AlphaFoldDB" id="A0A4Y2ANP0"/>
<feature type="chain" id="PRO_5021474366" evidence="1">
    <location>
        <begin position="19"/>
        <end position="101"/>
    </location>
</feature>
<keyword evidence="3" id="KW-1185">Reference proteome</keyword>
<comment type="caution">
    <text evidence="2">The sequence shown here is derived from an EMBL/GenBank/DDBJ whole genome shotgun (WGS) entry which is preliminary data.</text>
</comment>
<evidence type="ECO:0000313" key="2">
    <source>
        <dbReference type="EMBL" id="GBL81512.1"/>
    </source>
</evidence>
<organism evidence="2 3">
    <name type="scientific">Araneus ventricosus</name>
    <name type="common">Orbweaver spider</name>
    <name type="synonym">Epeira ventricosa</name>
    <dbReference type="NCBI Taxonomy" id="182803"/>
    <lineage>
        <taxon>Eukaryota</taxon>
        <taxon>Metazoa</taxon>
        <taxon>Ecdysozoa</taxon>
        <taxon>Arthropoda</taxon>
        <taxon>Chelicerata</taxon>
        <taxon>Arachnida</taxon>
        <taxon>Araneae</taxon>
        <taxon>Araneomorphae</taxon>
        <taxon>Entelegynae</taxon>
        <taxon>Araneoidea</taxon>
        <taxon>Araneidae</taxon>
        <taxon>Araneus</taxon>
    </lineage>
</organism>
<keyword evidence="1" id="KW-0732">Signal</keyword>
<protein>
    <submittedName>
        <fullName evidence="2">Uncharacterized protein</fullName>
    </submittedName>
</protein>
<dbReference type="EMBL" id="BGPR01000025">
    <property type="protein sequence ID" value="GBL81512.1"/>
    <property type="molecule type" value="Genomic_DNA"/>
</dbReference>
<evidence type="ECO:0000256" key="1">
    <source>
        <dbReference type="SAM" id="SignalP"/>
    </source>
</evidence>
<dbReference type="Proteomes" id="UP000499080">
    <property type="component" value="Unassembled WGS sequence"/>
</dbReference>
<gene>
    <name evidence="2" type="ORF">AVEN_143767_1</name>
</gene>
<name>A0A4Y2ANP0_ARAVE</name>
<proteinExistence type="predicted"/>
<feature type="signal peptide" evidence="1">
    <location>
        <begin position="1"/>
        <end position="18"/>
    </location>
</feature>